<dbReference type="InterPro" id="IPR013752">
    <property type="entry name" value="KPA_reductase"/>
</dbReference>
<gene>
    <name evidence="4" type="ORF">DM01DRAFT_1339974</name>
</gene>
<sequence length="222" mass="25052">MGVYEELCDAYWPEPSLDRPQLWNGVIRHAVQRVSPFHIIQHSGWDDPLGGLMMGLRESGEKTLKPRSPMSAALEDIPDMNAITMPWNDLYTRMLHKLVVNASINPLGALLECKNGRLTYNNPAGVRMLRQICKEAYAVLQHDLPPSESANTLADIVLKTVEITTTNTCSMLQDCQARLPTEIDYINGYLCRLAKERNLDAPTNQFIVDLVHTKEKLYMASK</sequence>
<keyword evidence="2" id="KW-0560">Oxidoreductase</keyword>
<evidence type="ECO:0000313" key="4">
    <source>
        <dbReference type="EMBL" id="ORX45464.1"/>
    </source>
</evidence>
<dbReference type="OrthoDB" id="73846at2759"/>
<dbReference type="InterPro" id="IPR008927">
    <property type="entry name" value="6-PGluconate_DH-like_C_sf"/>
</dbReference>
<evidence type="ECO:0000259" key="3">
    <source>
        <dbReference type="Pfam" id="PF08546"/>
    </source>
</evidence>
<proteinExistence type="predicted"/>
<dbReference type="GO" id="GO:0050661">
    <property type="term" value="F:NADP binding"/>
    <property type="evidence" value="ECO:0007669"/>
    <property type="project" value="TreeGrafter"/>
</dbReference>
<keyword evidence="1" id="KW-0521">NADP</keyword>
<dbReference type="InterPro" id="IPR050838">
    <property type="entry name" value="Ketopantoate_reductase"/>
</dbReference>
<dbReference type="PANTHER" id="PTHR43765">
    <property type="entry name" value="2-DEHYDROPANTOATE 2-REDUCTASE-RELATED"/>
    <property type="match status" value="1"/>
</dbReference>
<dbReference type="GO" id="GO:0008677">
    <property type="term" value="F:2-dehydropantoate 2-reductase activity"/>
    <property type="evidence" value="ECO:0007669"/>
    <property type="project" value="TreeGrafter"/>
</dbReference>
<dbReference type="PANTHER" id="PTHR43765:SF2">
    <property type="entry name" value="2-DEHYDROPANTOATE 2-REDUCTASE"/>
    <property type="match status" value="1"/>
</dbReference>
<dbReference type="Proteomes" id="UP000242146">
    <property type="component" value="Unassembled WGS sequence"/>
</dbReference>
<dbReference type="SUPFAM" id="SSF48179">
    <property type="entry name" value="6-phosphogluconate dehydrogenase C-terminal domain-like"/>
    <property type="match status" value="1"/>
</dbReference>
<reference evidence="4 5" key="1">
    <citation type="submission" date="2016-07" db="EMBL/GenBank/DDBJ databases">
        <title>Pervasive Adenine N6-methylation of Active Genes in Fungi.</title>
        <authorList>
            <consortium name="DOE Joint Genome Institute"/>
            <person name="Mondo S.J."/>
            <person name="Dannebaum R.O."/>
            <person name="Kuo R.C."/>
            <person name="Labutti K."/>
            <person name="Haridas S."/>
            <person name="Kuo A."/>
            <person name="Salamov A."/>
            <person name="Ahrendt S.R."/>
            <person name="Lipzen A."/>
            <person name="Sullivan W."/>
            <person name="Andreopoulos W.B."/>
            <person name="Clum A."/>
            <person name="Lindquist E."/>
            <person name="Daum C."/>
            <person name="Ramamoorthy G.K."/>
            <person name="Gryganskyi A."/>
            <person name="Culley D."/>
            <person name="Magnuson J.K."/>
            <person name="James T.Y."/>
            <person name="O'Malley M.A."/>
            <person name="Stajich J.E."/>
            <person name="Spatafora J.W."/>
            <person name="Visel A."/>
            <person name="Grigoriev I.V."/>
        </authorList>
    </citation>
    <scope>NUCLEOTIDE SEQUENCE [LARGE SCALE GENOMIC DNA]</scope>
    <source>
        <strain evidence="4 5">NRRL 3301</strain>
    </source>
</reference>
<dbReference type="EMBL" id="MCGT01000042">
    <property type="protein sequence ID" value="ORX45464.1"/>
    <property type="molecule type" value="Genomic_DNA"/>
</dbReference>
<evidence type="ECO:0000313" key="5">
    <source>
        <dbReference type="Proteomes" id="UP000242146"/>
    </source>
</evidence>
<dbReference type="AlphaFoldDB" id="A0A1X2G597"/>
<evidence type="ECO:0000256" key="1">
    <source>
        <dbReference type="ARBA" id="ARBA00022857"/>
    </source>
</evidence>
<dbReference type="STRING" id="101127.A0A1X2G597"/>
<protein>
    <recommendedName>
        <fullName evidence="3">Ketopantoate reductase C-terminal domain-containing protein</fullName>
    </recommendedName>
</protein>
<name>A0A1X2G597_9FUNG</name>
<evidence type="ECO:0000256" key="2">
    <source>
        <dbReference type="ARBA" id="ARBA00023002"/>
    </source>
</evidence>
<dbReference type="Gene3D" id="1.10.1040.10">
    <property type="entry name" value="N-(1-d-carboxylethyl)-l-norvaline Dehydrogenase, domain 2"/>
    <property type="match status" value="1"/>
</dbReference>
<keyword evidence="5" id="KW-1185">Reference proteome</keyword>
<dbReference type="Pfam" id="PF08546">
    <property type="entry name" value="ApbA_C"/>
    <property type="match status" value="1"/>
</dbReference>
<dbReference type="GO" id="GO:0005739">
    <property type="term" value="C:mitochondrion"/>
    <property type="evidence" value="ECO:0007669"/>
    <property type="project" value="TreeGrafter"/>
</dbReference>
<feature type="domain" description="Ketopantoate reductase C-terminal" evidence="3">
    <location>
        <begin position="90"/>
        <end position="215"/>
    </location>
</feature>
<organism evidence="4 5">
    <name type="scientific">Hesseltinella vesiculosa</name>
    <dbReference type="NCBI Taxonomy" id="101127"/>
    <lineage>
        <taxon>Eukaryota</taxon>
        <taxon>Fungi</taxon>
        <taxon>Fungi incertae sedis</taxon>
        <taxon>Mucoromycota</taxon>
        <taxon>Mucoromycotina</taxon>
        <taxon>Mucoromycetes</taxon>
        <taxon>Mucorales</taxon>
        <taxon>Cunninghamellaceae</taxon>
        <taxon>Hesseltinella</taxon>
    </lineage>
</organism>
<dbReference type="InterPro" id="IPR013328">
    <property type="entry name" value="6PGD_dom2"/>
</dbReference>
<comment type="caution">
    <text evidence="4">The sequence shown here is derived from an EMBL/GenBank/DDBJ whole genome shotgun (WGS) entry which is preliminary data.</text>
</comment>
<accession>A0A1X2G597</accession>